<dbReference type="GO" id="GO:0005737">
    <property type="term" value="C:cytoplasm"/>
    <property type="evidence" value="ECO:0007669"/>
    <property type="project" value="TreeGrafter"/>
</dbReference>
<dbReference type="Gene3D" id="3.60.20.30">
    <property type="entry name" value="(Glycosyl)asparaginase"/>
    <property type="match status" value="1"/>
</dbReference>
<feature type="non-terminal residue" evidence="5">
    <location>
        <position position="1"/>
    </location>
</feature>
<evidence type="ECO:0008006" key="7">
    <source>
        <dbReference type="Google" id="ProtNLM"/>
    </source>
</evidence>
<dbReference type="GO" id="GO:0016787">
    <property type="term" value="F:hydrolase activity"/>
    <property type="evidence" value="ECO:0007669"/>
    <property type="project" value="InterPro"/>
</dbReference>
<feature type="active site" description="Nucleophile" evidence="1">
    <location>
        <position position="14"/>
    </location>
</feature>
<dbReference type="PANTHER" id="PTHR10188">
    <property type="entry name" value="L-ASPARAGINASE"/>
    <property type="match status" value="1"/>
</dbReference>
<evidence type="ECO:0000256" key="2">
    <source>
        <dbReference type="PIRSR" id="PIRSR600246-2"/>
    </source>
</evidence>
<dbReference type="InterPro" id="IPR029055">
    <property type="entry name" value="Ntn_hydrolases_N"/>
</dbReference>
<proteinExistence type="predicted"/>
<protein>
    <recommendedName>
        <fullName evidence="7">L-asparaginase</fullName>
    </recommendedName>
</protein>
<dbReference type="SUPFAM" id="SSF56235">
    <property type="entry name" value="N-terminal nucleophile aminohydrolases (Ntn hydrolases)"/>
    <property type="match status" value="1"/>
</dbReference>
<feature type="region of interest" description="Disordered" evidence="4">
    <location>
        <begin position="155"/>
        <end position="179"/>
    </location>
</feature>
<reference evidence="6" key="1">
    <citation type="submission" date="2015-05" db="EMBL/GenBank/DDBJ databases">
        <authorList>
            <person name="Fogelqvist Johan"/>
        </authorList>
    </citation>
    <scope>NUCLEOTIDE SEQUENCE [LARGE SCALE GENOMIC DNA]</scope>
</reference>
<dbReference type="AlphaFoldDB" id="A0A0G4N9G9"/>
<dbReference type="PANTHER" id="PTHR10188:SF43">
    <property type="entry name" value="ASPARAGINASE (EUROFUNG)"/>
    <property type="match status" value="1"/>
</dbReference>
<gene>
    <name evidence="5" type="ORF">BN1723_019084</name>
</gene>
<accession>A0A0G4N9G9</accession>
<dbReference type="Pfam" id="PF01112">
    <property type="entry name" value="Asparaginase_2"/>
    <property type="match status" value="1"/>
</dbReference>
<sequence length="243" mass="25331">AATWSDKVFLPQGTCGAVALDEEGVVCVATSTGGLTNKLSGRIGDTPTVGAGFWAGEWEDDGDDRLGSTAWDSGVRGVLGRLGSSVGISDGLRRLLADCLPRPLMYTPLPTRGGGSTTVTRSFAGSGTGNGDSFLRVDALHSVASRAQWKREPSAKALSAVAGPRGELQKSAGDRWGRTGEGQGGIIGIELTVVRGPQGDVLETRSEVLQDYNCAGMFRAWVDDDGRSHAEVWRGDSTVGGSY</sequence>
<organism evidence="5 6">
    <name type="scientific">Verticillium longisporum</name>
    <name type="common">Verticillium dahliae var. longisporum</name>
    <dbReference type="NCBI Taxonomy" id="100787"/>
    <lineage>
        <taxon>Eukaryota</taxon>
        <taxon>Fungi</taxon>
        <taxon>Dikarya</taxon>
        <taxon>Ascomycota</taxon>
        <taxon>Pezizomycotina</taxon>
        <taxon>Sordariomycetes</taxon>
        <taxon>Hypocreomycetidae</taxon>
        <taxon>Glomerellales</taxon>
        <taxon>Plectosphaerellaceae</taxon>
        <taxon>Verticillium</taxon>
    </lineage>
</organism>
<name>A0A0G4N9G9_VERLO</name>
<feature type="site" description="Cleavage; by autolysis" evidence="3">
    <location>
        <begin position="13"/>
        <end position="14"/>
    </location>
</feature>
<dbReference type="EMBL" id="CVQI01033017">
    <property type="protein sequence ID" value="CRK42960.1"/>
    <property type="molecule type" value="Genomic_DNA"/>
</dbReference>
<evidence type="ECO:0000256" key="3">
    <source>
        <dbReference type="PIRSR" id="PIRSR600246-3"/>
    </source>
</evidence>
<evidence type="ECO:0000313" key="6">
    <source>
        <dbReference type="Proteomes" id="UP000045706"/>
    </source>
</evidence>
<dbReference type="InterPro" id="IPR000246">
    <property type="entry name" value="Peptidase_T2"/>
</dbReference>
<feature type="binding site" evidence="2">
    <location>
        <begin position="42"/>
        <end position="45"/>
    </location>
    <ligand>
        <name>substrate</name>
    </ligand>
</feature>
<evidence type="ECO:0000256" key="1">
    <source>
        <dbReference type="PIRSR" id="PIRSR600246-1"/>
    </source>
</evidence>
<dbReference type="Proteomes" id="UP000045706">
    <property type="component" value="Unassembled WGS sequence"/>
</dbReference>
<evidence type="ECO:0000256" key="4">
    <source>
        <dbReference type="SAM" id="MobiDB-lite"/>
    </source>
</evidence>
<feature type="binding site" evidence="2">
    <location>
        <begin position="128"/>
        <end position="131"/>
    </location>
    <ligand>
        <name>substrate</name>
    </ligand>
</feature>
<evidence type="ECO:0000313" key="5">
    <source>
        <dbReference type="EMBL" id="CRK42960.1"/>
    </source>
</evidence>